<dbReference type="PROSITE" id="PS50405">
    <property type="entry name" value="GST_CTER"/>
    <property type="match status" value="1"/>
</dbReference>
<dbReference type="OrthoDB" id="9803562at2"/>
<evidence type="ECO:0000313" key="4">
    <source>
        <dbReference type="Proteomes" id="UP000051184"/>
    </source>
</evidence>
<name>A0A0P1IMA3_9RHOB</name>
<keyword evidence="3" id="KW-0560">Oxidoreductase</keyword>
<dbReference type="Pfam" id="PF02798">
    <property type="entry name" value="GST_N"/>
    <property type="match status" value="1"/>
</dbReference>
<dbReference type="EC" id="1.8.4.-" evidence="3"/>
<accession>A0A0P1IMA3</accession>
<dbReference type="EMBL" id="CYUE01000002">
    <property type="protein sequence ID" value="CUK24738.1"/>
    <property type="molecule type" value="Genomic_DNA"/>
</dbReference>
<dbReference type="PROSITE" id="PS50404">
    <property type="entry name" value="GST_NTER"/>
    <property type="match status" value="1"/>
</dbReference>
<dbReference type="PANTHER" id="PTHR44051:SF19">
    <property type="entry name" value="DISULFIDE-BOND OXIDOREDUCTASE YFCG"/>
    <property type="match status" value="1"/>
</dbReference>
<feature type="domain" description="GST N-terminal" evidence="1">
    <location>
        <begin position="1"/>
        <end position="80"/>
    </location>
</feature>
<dbReference type="InterPro" id="IPR036282">
    <property type="entry name" value="Glutathione-S-Trfase_C_sf"/>
</dbReference>
<dbReference type="Gene3D" id="3.40.30.10">
    <property type="entry name" value="Glutaredoxin"/>
    <property type="match status" value="1"/>
</dbReference>
<dbReference type="InterPro" id="IPR010987">
    <property type="entry name" value="Glutathione-S-Trfase_C-like"/>
</dbReference>
<reference evidence="4" key="1">
    <citation type="submission" date="2015-09" db="EMBL/GenBank/DDBJ databases">
        <authorList>
            <person name="Rodrigo-Torres Lidia"/>
            <person name="Arahal R.David."/>
        </authorList>
    </citation>
    <scope>NUCLEOTIDE SEQUENCE [LARGE SCALE GENOMIC DNA]</scope>
    <source>
        <strain evidence="4">CECT 5114</strain>
    </source>
</reference>
<evidence type="ECO:0000259" key="1">
    <source>
        <dbReference type="PROSITE" id="PS50404"/>
    </source>
</evidence>
<proteinExistence type="predicted"/>
<evidence type="ECO:0000313" key="3">
    <source>
        <dbReference type="EMBL" id="CUK24738.1"/>
    </source>
</evidence>
<organism evidence="3 4">
    <name type="scientific">Cognatishimia activa</name>
    <dbReference type="NCBI Taxonomy" id="1715691"/>
    <lineage>
        <taxon>Bacteria</taxon>
        <taxon>Pseudomonadati</taxon>
        <taxon>Pseudomonadota</taxon>
        <taxon>Alphaproteobacteria</taxon>
        <taxon>Rhodobacterales</taxon>
        <taxon>Paracoccaceae</taxon>
        <taxon>Cognatishimia</taxon>
    </lineage>
</organism>
<sequence length="208" mass="23833">MITLYTWDTPNGRKISIALEEMGLAYQVKPIDIGANAQFAPDFLALNPNHKIPVLVDDGTVVNESGAILLYLAEKTGQFAPDRSDPDYWEMMRWLMWQMGGQGPMLGQAHHFLKFNPGKAPYAEERFGKEAQRLYGVLDQHLTGREFILNDLSICEFAIWPWVSRFEFQQIDLFDYPAVRDWYERLADRPAFQRGYSVPSDVGAIPRS</sequence>
<dbReference type="STRING" id="1715691.TA5113_00284"/>
<dbReference type="GO" id="GO:0016491">
    <property type="term" value="F:oxidoreductase activity"/>
    <property type="evidence" value="ECO:0007669"/>
    <property type="project" value="UniProtKB-KW"/>
</dbReference>
<dbReference type="Gene3D" id="1.20.1050.10">
    <property type="match status" value="1"/>
</dbReference>
<dbReference type="CDD" id="cd03048">
    <property type="entry name" value="GST_N_Ure2p_like"/>
    <property type="match status" value="1"/>
</dbReference>
<dbReference type="SFLD" id="SFLDG01151">
    <property type="entry name" value="Main.2:_Nu-like"/>
    <property type="match status" value="1"/>
</dbReference>
<dbReference type="PANTHER" id="PTHR44051">
    <property type="entry name" value="GLUTATHIONE S-TRANSFERASE-RELATED"/>
    <property type="match status" value="1"/>
</dbReference>
<dbReference type="SFLD" id="SFLDS00019">
    <property type="entry name" value="Glutathione_Transferase_(cytos"/>
    <property type="match status" value="1"/>
</dbReference>
<gene>
    <name evidence="3" type="primary">yfcG_1</name>
    <name evidence="3" type="ORF">TA5114_00524</name>
</gene>
<dbReference type="InterPro" id="IPR036249">
    <property type="entry name" value="Thioredoxin-like_sf"/>
</dbReference>
<dbReference type="Proteomes" id="UP000051184">
    <property type="component" value="Unassembled WGS sequence"/>
</dbReference>
<dbReference type="AlphaFoldDB" id="A0A0P1IMA3"/>
<dbReference type="RefSeq" id="WP_058313718.1">
    <property type="nucleotide sequence ID" value="NZ_CYTO01000004.1"/>
</dbReference>
<dbReference type="InterPro" id="IPR040079">
    <property type="entry name" value="Glutathione_S-Trfase"/>
</dbReference>
<dbReference type="SUPFAM" id="SSF52833">
    <property type="entry name" value="Thioredoxin-like"/>
    <property type="match status" value="1"/>
</dbReference>
<dbReference type="InterPro" id="IPR004045">
    <property type="entry name" value="Glutathione_S-Trfase_N"/>
</dbReference>
<protein>
    <submittedName>
        <fullName evidence="3">Disulfide-bond oxidoreductase YfcG</fullName>
        <ecNumber evidence="3">1.8.4.-</ecNumber>
    </submittedName>
</protein>
<keyword evidence="4" id="KW-1185">Reference proteome</keyword>
<evidence type="ECO:0000259" key="2">
    <source>
        <dbReference type="PROSITE" id="PS50405"/>
    </source>
</evidence>
<dbReference type="SFLD" id="SFLDG00358">
    <property type="entry name" value="Main_(cytGST)"/>
    <property type="match status" value="1"/>
</dbReference>
<dbReference type="SUPFAM" id="SSF47616">
    <property type="entry name" value="GST C-terminal domain-like"/>
    <property type="match status" value="1"/>
</dbReference>
<feature type="domain" description="GST C-terminal" evidence="2">
    <location>
        <begin position="87"/>
        <end position="208"/>
    </location>
</feature>